<dbReference type="OrthoDB" id="2537480at2759"/>
<sequence length="336" mass="35448">MKLSAPFVIILAAALGVVEASSHDGLSGRIARHHNVHAARNDDTLVRRASTGKRCKARSTSTTLTSSSTSSTHHSSSTHKSTSTKKSQPTALTTEKDNNKSTSSDSTKSVGSVSGLIRISDSSCGSPGATKDITATHGPNGNIDWFNCGVDGSGWRPPMVTVDDIVTVDLDDAVKQSGSPFKACEPYISTFKKYANEHGLPPILVASIAMQESTCNPHTVGGGGEQGLMQITKDKCGGAPGGNCQDVDFNIKTGTAFFASVLKDNGGSLLKTIGNYNGWPSGMTIGSATAARHSQCCLCQNNLDYLQQTMNGWLLNKDPYANHMGKYFNLDDCPGR</sequence>
<reference evidence="4" key="1">
    <citation type="journal article" date="2018" name="Genome Biol. Evol.">
        <title>Genomics and development of Lentinus tigrinus, a white-rot wood-decaying mushroom with dimorphic fruiting bodies.</title>
        <authorList>
            <person name="Wu B."/>
            <person name="Xu Z."/>
            <person name="Knudson A."/>
            <person name="Carlson A."/>
            <person name="Chen N."/>
            <person name="Kovaka S."/>
            <person name="LaButti K."/>
            <person name="Lipzen A."/>
            <person name="Pennachio C."/>
            <person name="Riley R."/>
            <person name="Schakwitz W."/>
            <person name="Umezawa K."/>
            <person name="Ohm R.A."/>
            <person name="Grigoriev I.V."/>
            <person name="Nagy L.G."/>
            <person name="Gibbons J."/>
            <person name="Hibbett D."/>
        </authorList>
    </citation>
    <scope>NUCLEOTIDE SEQUENCE [LARGE SCALE GENOMIC DNA]</scope>
    <source>
        <strain evidence="4">ALCF2SS1-6</strain>
    </source>
</reference>
<evidence type="ECO:0000313" key="4">
    <source>
        <dbReference type="EMBL" id="RPD59874.1"/>
    </source>
</evidence>
<feature type="domain" description="Transglycosylase SLT" evidence="3">
    <location>
        <begin position="190"/>
        <end position="278"/>
    </location>
</feature>
<evidence type="ECO:0000313" key="5">
    <source>
        <dbReference type="Proteomes" id="UP000313359"/>
    </source>
</evidence>
<dbReference type="EMBL" id="ML122268">
    <property type="protein sequence ID" value="RPD59874.1"/>
    <property type="molecule type" value="Genomic_DNA"/>
</dbReference>
<organism evidence="4 5">
    <name type="scientific">Lentinus tigrinus ALCF2SS1-6</name>
    <dbReference type="NCBI Taxonomy" id="1328759"/>
    <lineage>
        <taxon>Eukaryota</taxon>
        <taxon>Fungi</taxon>
        <taxon>Dikarya</taxon>
        <taxon>Basidiomycota</taxon>
        <taxon>Agaricomycotina</taxon>
        <taxon>Agaricomycetes</taxon>
        <taxon>Polyporales</taxon>
        <taxon>Polyporaceae</taxon>
        <taxon>Lentinus</taxon>
    </lineage>
</organism>
<dbReference type="InterPro" id="IPR008258">
    <property type="entry name" value="Transglycosylase_SLT_dom_1"/>
</dbReference>
<dbReference type="Pfam" id="PF01464">
    <property type="entry name" value="SLT"/>
    <property type="match status" value="1"/>
</dbReference>
<feature type="compositionally biased region" description="Low complexity" evidence="1">
    <location>
        <begin position="100"/>
        <end position="113"/>
    </location>
</feature>
<dbReference type="SUPFAM" id="SSF53955">
    <property type="entry name" value="Lysozyme-like"/>
    <property type="match status" value="1"/>
</dbReference>
<keyword evidence="5" id="KW-1185">Reference proteome</keyword>
<dbReference type="AlphaFoldDB" id="A0A5C2S9V5"/>
<name>A0A5C2S9V5_9APHY</name>
<gene>
    <name evidence="4" type="ORF">L227DRAFT_563891</name>
</gene>
<dbReference type="InterPro" id="IPR023346">
    <property type="entry name" value="Lysozyme-like_dom_sf"/>
</dbReference>
<protein>
    <recommendedName>
        <fullName evidence="3">Transglycosylase SLT domain-containing protein</fullName>
    </recommendedName>
</protein>
<keyword evidence="2" id="KW-0732">Signal</keyword>
<evidence type="ECO:0000256" key="1">
    <source>
        <dbReference type="SAM" id="MobiDB-lite"/>
    </source>
</evidence>
<dbReference type="Proteomes" id="UP000313359">
    <property type="component" value="Unassembled WGS sequence"/>
</dbReference>
<proteinExistence type="predicted"/>
<feature type="signal peptide" evidence="2">
    <location>
        <begin position="1"/>
        <end position="20"/>
    </location>
</feature>
<dbReference type="Gene3D" id="1.10.530.10">
    <property type="match status" value="1"/>
</dbReference>
<feature type="chain" id="PRO_5023060658" description="Transglycosylase SLT domain-containing protein" evidence="2">
    <location>
        <begin position="21"/>
        <end position="336"/>
    </location>
</feature>
<feature type="region of interest" description="Disordered" evidence="1">
    <location>
        <begin position="41"/>
        <end position="113"/>
    </location>
</feature>
<evidence type="ECO:0000256" key="2">
    <source>
        <dbReference type="SAM" id="SignalP"/>
    </source>
</evidence>
<evidence type="ECO:0000259" key="3">
    <source>
        <dbReference type="Pfam" id="PF01464"/>
    </source>
</evidence>
<feature type="compositionally biased region" description="Low complexity" evidence="1">
    <location>
        <begin position="59"/>
        <end position="87"/>
    </location>
</feature>
<accession>A0A5C2S9V5</accession>